<sequence length="166" mass="18732">MAELSPDRQIAWHVLGAVLRALRDRLPVDLSIHFGSQLPLLVRGTYYDPWRPERQPNEARSFDGFLKEVARGLASIRPVNSRDATQLSSTYFHSTSIAVRWKRSANRCAKTCGGYGRRAPWMMPPAERHPVVAIRIDRSAELRTLEAMRSNPCAAVSPRRLLDPTA</sequence>
<dbReference type="RefSeq" id="WP_284718289.1">
    <property type="nucleotide sequence ID" value="NZ_CP120364.1"/>
</dbReference>
<gene>
    <name evidence="1" type="ORF">PZL22_001273</name>
</gene>
<evidence type="ECO:0000313" key="1">
    <source>
        <dbReference type="EMBL" id="WHS91307.1"/>
    </source>
</evidence>
<evidence type="ECO:0000313" key="2">
    <source>
        <dbReference type="Proteomes" id="UP001233264"/>
    </source>
</evidence>
<dbReference type="InterPro" id="IPR038282">
    <property type="entry name" value="DUF2267_sf"/>
</dbReference>
<dbReference type="Proteomes" id="UP001233264">
    <property type="component" value="Plasmid pSkuCCBAU71714b"/>
</dbReference>
<dbReference type="Gene3D" id="1.10.490.110">
    <property type="entry name" value="Uncharacterized conserved protein DUF2267"/>
    <property type="match status" value="1"/>
</dbReference>
<dbReference type="EMBL" id="CP120364">
    <property type="protein sequence ID" value="WHS91307.1"/>
    <property type="molecule type" value="Genomic_DNA"/>
</dbReference>
<proteinExistence type="predicted"/>
<reference evidence="1 2" key="1">
    <citation type="submission" date="2023-03" db="EMBL/GenBank/DDBJ databases">
        <authorList>
            <person name="Menendez E."/>
            <person name="Kaur S."/>
            <person name="Flores-Felix J.D."/>
            <person name="diCenzo G.C."/>
            <person name="Peix A."/>
            <person name="Velazquez E."/>
        </authorList>
    </citation>
    <scope>NUCLEOTIDE SEQUENCE [LARGE SCALE GENOMIC DNA]</scope>
    <source>
        <strain evidence="1 2">CCBAU 71714</strain>
        <plasmid evidence="1 2">pSkuCCBAU71714b</plasmid>
    </source>
</reference>
<dbReference type="InterPro" id="IPR018727">
    <property type="entry name" value="DUF2267"/>
</dbReference>
<name>A0ABY8T0A0_9HYPH</name>
<dbReference type="Pfam" id="PF10025">
    <property type="entry name" value="DUF2267"/>
    <property type="match status" value="1"/>
</dbReference>
<organism evidence="1 2">
    <name type="scientific">Sinorhizobium kummerowiae</name>
    <dbReference type="NCBI Taxonomy" id="158892"/>
    <lineage>
        <taxon>Bacteria</taxon>
        <taxon>Pseudomonadati</taxon>
        <taxon>Pseudomonadota</taxon>
        <taxon>Alphaproteobacteria</taxon>
        <taxon>Hyphomicrobiales</taxon>
        <taxon>Rhizobiaceae</taxon>
        <taxon>Sinorhizobium/Ensifer group</taxon>
        <taxon>Sinorhizobium</taxon>
    </lineage>
</organism>
<keyword evidence="1" id="KW-0614">Plasmid</keyword>
<accession>A0ABY8T0A0</accession>
<protein>
    <submittedName>
        <fullName evidence="1">DUF2267 domain-containing protein</fullName>
    </submittedName>
</protein>
<keyword evidence="2" id="KW-1185">Reference proteome</keyword>
<geneLocation type="plasmid" evidence="1 2">
    <name>pSkuCCBAU71714b</name>
</geneLocation>